<dbReference type="SUPFAM" id="SSF103473">
    <property type="entry name" value="MFS general substrate transporter"/>
    <property type="match status" value="1"/>
</dbReference>
<keyword evidence="4" id="KW-1003">Cell membrane</keyword>
<keyword evidence="6" id="KW-0769">Symport</keyword>
<keyword evidence="7 9" id="KW-1133">Transmembrane helix</keyword>
<gene>
    <name evidence="11" type="ORF">GCM10023320_46570</name>
</gene>
<feature type="transmembrane region" description="Helical" evidence="9">
    <location>
        <begin position="96"/>
        <end position="129"/>
    </location>
</feature>
<feature type="transmembrane region" description="Helical" evidence="9">
    <location>
        <begin position="315"/>
        <end position="333"/>
    </location>
</feature>
<dbReference type="InterPro" id="IPR011701">
    <property type="entry name" value="MFS"/>
</dbReference>
<dbReference type="RefSeq" id="WP_345607416.1">
    <property type="nucleotide sequence ID" value="NZ_BAABJO010000018.1"/>
</dbReference>
<feature type="transmembrane region" description="Helical" evidence="9">
    <location>
        <begin position="409"/>
        <end position="427"/>
    </location>
</feature>
<organism evidence="11 12">
    <name type="scientific">Pseudonocardia adelaidensis</name>
    <dbReference type="NCBI Taxonomy" id="648754"/>
    <lineage>
        <taxon>Bacteria</taxon>
        <taxon>Bacillati</taxon>
        <taxon>Actinomycetota</taxon>
        <taxon>Actinomycetes</taxon>
        <taxon>Pseudonocardiales</taxon>
        <taxon>Pseudonocardiaceae</taxon>
        <taxon>Pseudonocardia</taxon>
    </lineage>
</organism>
<evidence type="ECO:0000259" key="10">
    <source>
        <dbReference type="PROSITE" id="PS50850"/>
    </source>
</evidence>
<evidence type="ECO:0000256" key="3">
    <source>
        <dbReference type="ARBA" id="ARBA00022448"/>
    </source>
</evidence>
<proteinExistence type="inferred from homology"/>
<reference evidence="12" key="1">
    <citation type="journal article" date="2019" name="Int. J. Syst. Evol. Microbiol.">
        <title>The Global Catalogue of Microorganisms (GCM) 10K type strain sequencing project: providing services to taxonomists for standard genome sequencing and annotation.</title>
        <authorList>
            <consortium name="The Broad Institute Genomics Platform"/>
            <consortium name="The Broad Institute Genome Sequencing Center for Infectious Disease"/>
            <person name="Wu L."/>
            <person name="Ma J."/>
        </authorList>
    </citation>
    <scope>NUCLEOTIDE SEQUENCE [LARGE SCALE GENOMIC DNA]</scope>
    <source>
        <strain evidence="12">JCM 18302</strain>
    </source>
</reference>
<dbReference type="InterPro" id="IPR051084">
    <property type="entry name" value="H+-coupled_symporters"/>
</dbReference>
<feature type="domain" description="Major facilitator superfamily (MFS) profile" evidence="10">
    <location>
        <begin position="23"/>
        <end position="434"/>
    </location>
</feature>
<evidence type="ECO:0000256" key="8">
    <source>
        <dbReference type="ARBA" id="ARBA00023136"/>
    </source>
</evidence>
<keyword evidence="3" id="KW-0813">Transport</keyword>
<evidence type="ECO:0000256" key="9">
    <source>
        <dbReference type="SAM" id="Phobius"/>
    </source>
</evidence>
<dbReference type="PROSITE" id="PS00217">
    <property type="entry name" value="SUGAR_TRANSPORT_2"/>
    <property type="match status" value="1"/>
</dbReference>
<dbReference type="InterPro" id="IPR020846">
    <property type="entry name" value="MFS_dom"/>
</dbReference>
<accession>A0ABP9NND0</accession>
<feature type="transmembrane region" description="Helical" evidence="9">
    <location>
        <begin position="286"/>
        <end position="303"/>
    </location>
</feature>
<feature type="transmembrane region" description="Helical" evidence="9">
    <location>
        <begin position="135"/>
        <end position="155"/>
    </location>
</feature>
<feature type="transmembrane region" description="Helical" evidence="9">
    <location>
        <begin position="379"/>
        <end position="403"/>
    </location>
</feature>
<feature type="transmembrane region" description="Helical" evidence="9">
    <location>
        <begin position="167"/>
        <end position="189"/>
    </location>
</feature>
<evidence type="ECO:0000313" key="11">
    <source>
        <dbReference type="EMBL" id="GAA5128162.1"/>
    </source>
</evidence>
<evidence type="ECO:0000256" key="2">
    <source>
        <dbReference type="ARBA" id="ARBA00008240"/>
    </source>
</evidence>
<protein>
    <submittedName>
        <fullName evidence="11">MFS transporter</fullName>
    </submittedName>
</protein>
<dbReference type="Gene3D" id="1.20.1250.20">
    <property type="entry name" value="MFS general substrate transporter like domains"/>
    <property type="match status" value="2"/>
</dbReference>
<feature type="transmembrane region" description="Helical" evidence="9">
    <location>
        <begin position="195"/>
        <end position="216"/>
    </location>
</feature>
<keyword evidence="5 9" id="KW-0812">Transmembrane</keyword>
<dbReference type="Pfam" id="PF07690">
    <property type="entry name" value="MFS_1"/>
    <property type="match status" value="1"/>
</dbReference>
<comment type="subcellular location">
    <subcellularLocation>
        <location evidence="1">Cell membrane</location>
        <topology evidence="1">Multi-pass membrane protein</topology>
    </subcellularLocation>
</comment>
<dbReference type="PANTHER" id="PTHR43528">
    <property type="entry name" value="ALPHA-KETOGLUTARATE PERMEASE"/>
    <property type="match status" value="1"/>
</dbReference>
<evidence type="ECO:0000256" key="4">
    <source>
        <dbReference type="ARBA" id="ARBA00022475"/>
    </source>
</evidence>
<keyword evidence="8 9" id="KW-0472">Membrane</keyword>
<evidence type="ECO:0000256" key="1">
    <source>
        <dbReference type="ARBA" id="ARBA00004651"/>
    </source>
</evidence>
<evidence type="ECO:0000256" key="7">
    <source>
        <dbReference type="ARBA" id="ARBA00022989"/>
    </source>
</evidence>
<keyword evidence="12" id="KW-1185">Reference proteome</keyword>
<feature type="transmembrane region" description="Helical" evidence="9">
    <location>
        <begin position="253"/>
        <end position="274"/>
    </location>
</feature>
<dbReference type="InterPro" id="IPR036259">
    <property type="entry name" value="MFS_trans_sf"/>
</dbReference>
<name>A0ABP9NND0_9PSEU</name>
<feature type="transmembrane region" description="Helical" evidence="9">
    <location>
        <begin position="61"/>
        <end position="84"/>
    </location>
</feature>
<evidence type="ECO:0000313" key="12">
    <source>
        <dbReference type="Proteomes" id="UP001500804"/>
    </source>
</evidence>
<evidence type="ECO:0000256" key="6">
    <source>
        <dbReference type="ARBA" id="ARBA00022847"/>
    </source>
</evidence>
<evidence type="ECO:0000256" key="5">
    <source>
        <dbReference type="ARBA" id="ARBA00022692"/>
    </source>
</evidence>
<dbReference type="InterPro" id="IPR005829">
    <property type="entry name" value="Sugar_transporter_CS"/>
</dbReference>
<dbReference type="Proteomes" id="UP001500804">
    <property type="component" value="Unassembled WGS sequence"/>
</dbReference>
<feature type="transmembrane region" description="Helical" evidence="9">
    <location>
        <begin position="339"/>
        <end position="359"/>
    </location>
</feature>
<dbReference type="PROSITE" id="PS50850">
    <property type="entry name" value="MFS"/>
    <property type="match status" value="1"/>
</dbReference>
<dbReference type="PROSITE" id="PS00216">
    <property type="entry name" value="SUGAR_TRANSPORT_1"/>
    <property type="match status" value="1"/>
</dbReference>
<dbReference type="EMBL" id="BAABJO010000018">
    <property type="protein sequence ID" value="GAA5128162.1"/>
    <property type="molecule type" value="Genomic_DNA"/>
</dbReference>
<dbReference type="PANTHER" id="PTHR43528:SF1">
    <property type="entry name" value="ALPHA-KETOGLUTARATE PERMEASE"/>
    <property type="match status" value="1"/>
</dbReference>
<sequence length="436" mass="45741">MSSTESTRATIERPRSVRDVLRAVAGASVGNAVEWFDYSMYGYLSASIAVVFFPSENPTTAMLATFAAFAVSFVIRPVGGLFFGSMGDRIGRRNTLAIVVLLISGSTFAVGLLPGYAVIGVAAPILLITLRLLQGFSAGGEVAGSTAFLAEYAPVARRGFVVSFQNISAFLGALAGSSLVTALVAGLGTEVLNSWAWRIPFLVAGPLGLAALYLRLKLEDTPAFRDLQETGEVSSAPLRESVRGNVPNIARTFALAVMHNMPFYIILTYLPTYLVGRDDLPGGGPYLAASVALVTAVLVLPAAGALSDRIGRRPVAAGAAIGYLLLAYPIFMLMSGGNLLGVLVGQVILGLLFGVYGSAPFSMMVELFPTRTRYSAVAIGYNLAAAAFGGTAPLVCALIVDWTGDDRSPAFYLMAATVLAIVAIFTAPETARTRLR</sequence>
<comment type="similarity">
    <text evidence="2">Belongs to the major facilitator superfamily. Metabolite:H+ Symporter (MHS) family (TC 2.A.1.6) family.</text>
</comment>
<comment type="caution">
    <text evidence="11">The sequence shown here is derived from an EMBL/GenBank/DDBJ whole genome shotgun (WGS) entry which is preliminary data.</text>
</comment>
<feature type="transmembrane region" description="Helical" evidence="9">
    <location>
        <begin position="20"/>
        <end position="41"/>
    </location>
</feature>